<dbReference type="CDD" id="cd14688">
    <property type="entry name" value="bZIP_YAP"/>
    <property type="match status" value="1"/>
</dbReference>
<evidence type="ECO:0000313" key="3">
    <source>
        <dbReference type="Proteomes" id="UP000053328"/>
    </source>
</evidence>
<name>A0A0D2BBV8_9EURO</name>
<feature type="compositionally biased region" description="Polar residues" evidence="1">
    <location>
        <begin position="55"/>
        <end position="72"/>
    </location>
</feature>
<dbReference type="RefSeq" id="XP_016236311.1">
    <property type="nucleotide sequence ID" value="XM_016380484.1"/>
</dbReference>
<accession>A0A0D2BBV8</accession>
<evidence type="ECO:0000313" key="2">
    <source>
        <dbReference type="EMBL" id="KIW16095.1"/>
    </source>
</evidence>
<dbReference type="HOGENOM" id="CLU_677985_0_0_1"/>
<gene>
    <name evidence="2" type="ORF">PV08_06146</name>
</gene>
<proteinExistence type="predicted"/>
<dbReference type="VEuPathDB" id="FungiDB:PV08_06146"/>
<dbReference type="PANTHER" id="PTHR40618:SF1">
    <property type="entry name" value="B-ZIP TRANSCRIPTION FACTOR (EUROFUNG)"/>
    <property type="match status" value="1"/>
</dbReference>
<dbReference type="InterPro" id="IPR046347">
    <property type="entry name" value="bZIP_sf"/>
</dbReference>
<evidence type="ECO:0008006" key="4">
    <source>
        <dbReference type="Google" id="ProtNLM"/>
    </source>
</evidence>
<reference evidence="2 3" key="1">
    <citation type="submission" date="2015-01" db="EMBL/GenBank/DDBJ databases">
        <title>The Genome Sequence of Exophiala spinifera CBS89968.</title>
        <authorList>
            <consortium name="The Broad Institute Genomics Platform"/>
            <person name="Cuomo C."/>
            <person name="de Hoog S."/>
            <person name="Gorbushina A."/>
            <person name="Stielow B."/>
            <person name="Teixiera M."/>
            <person name="Abouelleil A."/>
            <person name="Chapman S.B."/>
            <person name="Priest M."/>
            <person name="Young S.K."/>
            <person name="Wortman J."/>
            <person name="Nusbaum C."/>
            <person name="Birren B."/>
        </authorList>
    </citation>
    <scope>NUCLEOTIDE SEQUENCE [LARGE SCALE GENOMIC DNA]</scope>
    <source>
        <strain evidence="2 3">CBS 89968</strain>
    </source>
</reference>
<dbReference type="PANTHER" id="PTHR40618">
    <property type="entry name" value="B-ZIP TRANSCRIPTION FACTOR (EUROFUNG)-RELATED"/>
    <property type="match status" value="1"/>
</dbReference>
<dbReference type="EMBL" id="KN847495">
    <property type="protein sequence ID" value="KIW16095.1"/>
    <property type="molecule type" value="Genomic_DNA"/>
</dbReference>
<sequence length="406" mass="45457">MHWDTSAMGLEVDGALPDVETFDWSSLDLDGTFSAPGDYSDQIVEEPALQPLLGDTSNSGKKTAIHGTNDNGTVIAKSVVRKPQVRQKQDEKTTSSLERRRAQVRLAQRAYREREKGLVTSLRQDVDDLRARLLGMQSIADDWFRLISSMPTLSEETKQLVERLWKNESCHRLSLPSNIIGNNLAVNHDRRTRSTNQFKNSATYPTPFSLRLRIDTLKGAHRLISDPGTPCTILVDKFRNCIFVSTREEIKQRLEILINGSDDVPEPPRYTLSQPTNEHWLSESSIHNPKIDKPDNLREDDTYIDPSGVQKYLAGKGLALDQTSSYAEFSAKPSIMEGSSLSKRLTVFDELCQNQKVMVNINKLLRAIDNCMELELAARMVCRWTGPGILTSGIDEAVQSTLLAGG</sequence>
<dbReference type="Proteomes" id="UP000053328">
    <property type="component" value="Unassembled WGS sequence"/>
</dbReference>
<protein>
    <recommendedName>
        <fullName evidence="4">BZIP domain-containing protein</fullName>
    </recommendedName>
</protein>
<dbReference type="AlphaFoldDB" id="A0A0D2BBV8"/>
<evidence type="ECO:0000256" key="1">
    <source>
        <dbReference type="SAM" id="MobiDB-lite"/>
    </source>
</evidence>
<dbReference type="GeneID" id="27333229"/>
<dbReference type="SUPFAM" id="SSF57959">
    <property type="entry name" value="Leucine zipper domain"/>
    <property type="match status" value="1"/>
</dbReference>
<dbReference type="OrthoDB" id="3558144at2759"/>
<dbReference type="Gene3D" id="1.20.5.170">
    <property type="match status" value="1"/>
</dbReference>
<organism evidence="2 3">
    <name type="scientific">Exophiala spinifera</name>
    <dbReference type="NCBI Taxonomy" id="91928"/>
    <lineage>
        <taxon>Eukaryota</taxon>
        <taxon>Fungi</taxon>
        <taxon>Dikarya</taxon>
        <taxon>Ascomycota</taxon>
        <taxon>Pezizomycotina</taxon>
        <taxon>Eurotiomycetes</taxon>
        <taxon>Chaetothyriomycetidae</taxon>
        <taxon>Chaetothyriales</taxon>
        <taxon>Herpotrichiellaceae</taxon>
        <taxon>Exophiala</taxon>
    </lineage>
</organism>
<dbReference type="GO" id="GO:0003700">
    <property type="term" value="F:DNA-binding transcription factor activity"/>
    <property type="evidence" value="ECO:0007669"/>
    <property type="project" value="InterPro"/>
</dbReference>
<feature type="region of interest" description="Disordered" evidence="1">
    <location>
        <begin position="53"/>
        <end position="73"/>
    </location>
</feature>
<keyword evidence="3" id="KW-1185">Reference proteome</keyword>